<proteinExistence type="predicted"/>
<dbReference type="AlphaFoldDB" id="A0A975T1X4"/>
<keyword evidence="1" id="KW-0732">Signal</keyword>
<gene>
    <name evidence="2" type="ORF">KRR39_10020</name>
</gene>
<feature type="signal peptide" evidence="1">
    <location>
        <begin position="1"/>
        <end position="26"/>
    </location>
</feature>
<feature type="chain" id="PRO_5038053884" description="Allene oxide cyclase" evidence="1">
    <location>
        <begin position="27"/>
        <end position="162"/>
    </location>
</feature>
<evidence type="ECO:0000256" key="1">
    <source>
        <dbReference type="SAM" id="SignalP"/>
    </source>
</evidence>
<accession>A0A975T1X4</accession>
<dbReference type="RefSeq" id="WP_216941877.1">
    <property type="nucleotide sequence ID" value="NZ_CP077062.1"/>
</dbReference>
<evidence type="ECO:0000313" key="3">
    <source>
        <dbReference type="Proteomes" id="UP000683575"/>
    </source>
</evidence>
<reference evidence="2" key="1">
    <citation type="submission" date="2021-06" db="EMBL/GenBank/DDBJ databases">
        <title>Complete genome sequence of Nocardioides sp. G188.</title>
        <authorList>
            <person name="Im W.-T."/>
        </authorList>
    </citation>
    <scope>NUCLEOTIDE SEQUENCE</scope>
    <source>
        <strain evidence="2">G188</strain>
    </source>
</reference>
<keyword evidence="3" id="KW-1185">Reference proteome</keyword>
<evidence type="ECO:0008006" key="4">
    <source>
        <dbReference type="Google" id="ProtNLM"/>
    </source>
</evidence>
<sequence>MTTSRARALVLTAALTGVMLGLPASSATGQSAAAAGHQRFLVISTDPSEEGGGTVAGFGPIHAQGTDVAINAHRDRFEFPAGNVVVRHHAAKGSTHESHDPKTCYFRFRERGTWTAVSGTGAYAKVDGRGTYRVQGHGFGCDQHQPPKVFSLVIRARGHLGY</sequence>
<name>A0A975T1X4_9ACTN</name>
<evidence type="ECO:0000313" key="2">
    <source>
        <dbReference type="EMBL" id="QWZ10031.1"/>
    </source>
</evidence>
<organism evidence="2 3">
    <name type="scientific">Nocardioides panacis</name>
    <dbReference type="NCBI Taxonomy" id="2849501"/>
    <lineage>
        <taxon>Bacteria</taxon>
        <taxon>Bacillati</taxon>
        <taxon>Actinomycetota</taxon>
        <taxon>Actinomycetes</taxon>
        <taxon>Propionibacteriales</taxon>
        <taxon>Nocardioidaceae</taxon>
        <taxon>Nocardioides</taxon>
    </lineage>
</organism>
<dbReference type="KEGG" id="nps:KRR39_10020"/>
<dbReference type="EMBL" id="CP077062">
    <property type="protein sequence ID" value="QWZ10031.1"/>
    <property type="molecule type" value="Genomic_DNA"/>
</dbReference>
<protein>
    <recommendedName>
        <fullName evidence="4">Allene oxide cyclase</fullName>
    </recommendedName>
</protein>
<dbReference type="Proteomes" id="UP000683575">
    <property type="component" value="Chromosome"/>
</dbReference>